<proteinExistence type="inferred from homology"/>
<dbReference type="PANTHER" id="PTHR12972:SF0">
    <property type="entry name" value="PROTEIN DOWNSTREAM NEIGHBOR OF SON"/>
    <property type="match status" value="1"/>
</dbReference>
<dbReference type="InterPro" id="IPR024861">
    <property type="entry name" value="Donson"/>
</dbReference>
<sequence>QENSSTAQSSSLKNLTELSTLAAKKRDQMLCLENSVTSAKVSREDTVHARQTIEKCSQSNFRSVTQLSFGGEKQSNYHLFTWDKAVKGLVAREFASSLPADSSENLGISISTGNFCSEFHVAGQKAPLDLTLKTYMRLVSSSSLDWIHRSIMCGASNGISQFLSQSGCMEDHNISSSSGHTDSEGLSSKALHSSVPQSILPPSLMSVFASSTVEGVEMDFLRKRQLAWEDSFRSLYYMLRKNACGVFYVCTPQFVMMFTGGWGSGRIKRSCNAYISQLTRVLRSLLKEHDVFSMPLCHYKVEQVTTEDLVEPSEIEKHNLGQNSALSSPEVRCMEMKRVDHSAAFPKESTKKDRESMQGSSGLCYSIEIKDAYLPPWIIYSICAVMGSEERSFEASYDFMSERTSVSLNIALGAVGEKYDTQTMAAESLQESCQAFGIPGAMLTPYLRSTFLRGLKYSTGSYTASLSPV</sequence>
<feature type="non-terminal residue" evidence="5">
    <location>
        <position position="1"/>
    </location>
</feature>
<dbReference type="STRING" id="3775.A0A1Q3DAN1"/>
<organism evidence="5 6">
    <name type="scientific">Cephalotus follicularis</name>
    <name type="common">Albany pitcher plant</name>
    <dbReference type="NCBI Taxonomy" id="3775"/>
    <lineage>
        <taxon>Eukaryota</taxon>
        <taxon>Viridiplantae</taxon>
        <taxon>Streptophyta</taxon>
        <taxon>Embryophyta</taxon>
        <taxon>Tracheophyta</taxon>
        <taxon>Spermatophyta</taxon>
        <taxon>Magnoliopsida</taxon>
        <taxon>eudicotyledons</taxon>
        <taxon>Gunneridae</taxon>
        <taxon>Pentapetalae</taxon>
        <taxon>rosids</taxon>
        <taxon>fabids</taxon>
        <taxon>Oxalidales</taxon>
        <taxon>Cephalotaceae</taxon>
        <taxon>Cephalotus</taxon>
    </lineage>
</organism>
<protein>
    <recommendedName>
        <fullName evidence="7">Protein downstream neighbor of Son</fullName>
    </recommendedName>
</protein>
<dbReference type="Proteomes" id="UP000187406">
    <property type="component" value="Unassembled WGS sequence"/>
</dbReference>
<dbReference type="GO" id="GO:0033260">
    <property type="term" value="P:nuclear DNA replication"/>
    <property type="evidence" value="ECO:0007669"/>
    <property type="project" value="TreeGrafter"/>
</dbReference>
<dbReference type="GO" id="GO:0005634">
    <property type="term" value="C:nucleus"/>
    <property type="evidence" value="ECO:0007669"/>
    <property type="project" value="UniProtKB-SubCell"/>
</dbReference>
<reference evidence="6" key="1">
    <citation type="submission" date="2016-04" db="EMBL/GenBank/DDBJ databases">
        <title>Cephalotus genome sequencing.</title>
        <authorList>
            <person name="Fukushima K."/>
            <person name="Hasebe M."/>
            <person name="Fang X."/>
        </authorList>
    </citation>
    <scope>NUCLEOTIDE SEQUENCE [LARGE SCALE GENOMIC DNA]</scope>
    <source>
        <strain evidence="6">cv. St1</strain>
    </source>
</reference>
<accession>A0A1Q3DAN1</accession>
<gene>
    <name evidence="5" type="ORF">CFOL_v3_32790</name>
</gene>
<keyword evidence="3" id="KW-0539">Nucleus</keyword>
<dbReference type="AlphaFoldDB" id="A0A1Q3DAN1"/>
<keyword evidence="2" id="KW-0217">Developmental protein</keyword>
<comment type="subcellular location">
    <subcellularLocation>
        <location evidence="1">Nucleus</location>
    </subcellularLocation>
</comment>
<comment type="similarity">
    <text evidence="4">Belongs to the DONSON family.</text>
</comment>
<dbReference type="EMBL" id="BDDD01005452">
    <property type="protein sequence ID" value="GAV89373.1"/>
    <property type="molecule type" value="Genomic_DNA"/>
</dbReference>
<evidence type="ECO:0008006" key="7">
    <source>
        <dbReference type="Google" id="ProtNLM"/>
    </source>
</evidence>
<comment type="caution">
    <text evidence="5">The sequence shown here is derived from an EMBL/GenBank/DDBJ whole genome shotgun (WGS) entry which is preliminary data.</text>
</comment>
<evidence type="ECO:0000256" key="4">
    <source>
        <dbReference type="ARBA" id="ARBA00025806"/>
    </source>
</evidence>
<evidence type="ECO:0000313" key="6">
    <source>
        <dbReference type="Proteomes" id="UP000187406"/>
    </source>
</evidence>
<evidence type="ECO:0000256" key="3">
    <source>
        <dbReference type="ARBA" id="ARBA00023242"/>
    </source>
</evidence>
<name>A0A1Q3DAN1_CEPFO</name>
<dbReference type="PRINTS" id="PR02064">
    <property type="entry name" value="DONSON"/>
</dbReference>
<keyword evidence="6" id="KW-1185">Reference proteome</keyword>
<evidence type="ECO:0000256" key="1">
    <source>
        <dbReference type="ARBA" id="ARBA00004123"/>
    </source>
</evidence>
<evidence type="ECO:0000313" key="5">
    <source>
        <dbReference type="EMBL" id="GAV89373.1"/>
    </source>
</evidence>
<dbReference type="InParanoid" id="A0A1Q3DAN1"/>
<dbReference type="OrthoDB" id="534063at2759"/>
<evidence type="ECO:0000256" key="2">
    <source>
        <dbReference type="ARBA" id="ARBA00022473"/>
    </source>
</evidence>
<dbReference type="PANTHER" id="PTHR12972">
    <property type="entry name" value="DOWNSTREAM NEIGHBOR OF SON"/>
    <property type="match status" value="1"/>
</dbReference>